<evidence type="ECO:0000313" key="3">
    <source>
        <dbReference type="EMBL" id="MBH9552497.1"/>
    </source>
</evidence>
<keyword evidence="2" id="KW-1133">Transmembrane helix</keyword>
<keyword evidence="2" id="KW-0472">Membrane</keyword>
<comment type="caution">
    <text evidence="3">The sequence shown here is derived from an EMBL/GenBank/DDBJ whole genome shotgun (WGS) entry which is preliminary data.</text>
</comment>
<evidence type="ECO:0008006" key="5">
    <source>
        <dbReference type="Google" id="ProtNLM"/>
    </source>
</evidence>
<evidence type="ECO:0000256" key="1">
    <source>
        <dbReference type="SAM" id="MobiDB-lite"/>
    </source>
</evidence>
<protein>
    <recommendedName>
        <fullName evidence="5">Transmembrane protein</fullName>
    </recommendedName>
</protein>
<dbReference type="RefSeq" id="WP_198100400.1">
    <property type="nucleotide sequence ID" value="NZ_JAEDAL010000002.1"/>
</dbReference>
<organism evidence="3 4">
    <name type="scientific">Inhella gelatinilytica</name>
    <dbReference type="NCBI Taxonomy" id="2795030"/>
    <lineage>
        <taxon>Bacteria</taxon>
        <taxon>Pseudomonadati</taxon>
        <taxon>Pseudomonadota</taxon>
        <taxon>Betaproteobacteria</taxon>
        <taxon>Burkholderiales</taxon>
        <taxon>Sphaerotilaceae</taxon>
        <taxon>Inhella</taxon>
    </lineage>
</organism>
<keyword evidence="4" id="KW-1185">Reference proteome</keyword>
<proteinExistence type="predicted"/>
<keyword evidence="2" id="KW-0812">Transmembrane</keyword>
<evidence type="ECO:0000256" key="2">
    <source>
        <dbReference type="SAM" id="Phobius"/>
    </source>
</evidence>
<accession>A0A931NCX7</accession>
<reference evidence="3" key="1">
    <citation type="submission" date="2020-12" db="EMBL/GenBank/DDBJ databases">
        <title>The genome sequence of Inhella sp. 4Y17.</title>
        <authorList>
            <person name="Liu Y."/>
        </authorList>
    </citation>
    <scope>NUCLEOTIDE SEQUENCE</scope>
    <source>
        <strain evidence="3">4Y10</strain>
    </source>
</reference>
<feature type="transmembrane region" description="Helical" evidence="2">
    <location>
        <begin position="28"/>
        <end position="49"/>
    </location>
</feature>
<gene>
    <name evidence="3" type="ORF">I7X43_06480</name>
</gene>
<dbReference type="AlphaFoldDB" id="A0A931NCX7"/>
<dbReference type="EMBL" id="JAEDAL010000002">
    <property type="protein sequence ID" value="MBH9552497.1"/>
    <property type="molecule type" value="Genomic_DNA"/>
</dbReference>
<feature type="region of interest" description="Disordered" evidence="1">
    <location>
        <begin position="59"/>
        <end position="80"/>
    </location>
</feature>
<sequence length="80" mass="8598">MYLVLFAWLFVTVLMALAEATSPQGSIVGAVVTLVGYGLLPCALLAYLLGTPGRKRRLREADERAEAATHGAVPPERKET</sequence>
<evidence type="ECO:0000313" key="4">
    <source>
        <dbReference type="Proteomes" id="UP000620139"/>
    </source>
</evidence>
<dbReference type="Proteomes" id="UP000620139">
    <property type="component" value="Unassembled WGS sequence"/>
</dbReference>
<name>A0A931NCX7_9BURK</name>